<feature type="signal peptide" evidence="2">
    <location>
        <begin position="1"/>
        <end position="19"/>
    </location>
</feature>
<evidence type="ECO:0000313" key="4">
    <source>
        <dbReference type="Proteomes" id="UP001198034"/>
    </source>
</evidence>
<keyword evidence="2" id="KW-0732">Signal</keyword>
<name>A0ABS8BL86_9NEIS</name>
<feature type="region of interest" description="Disordered" evidence="1">
    <location>
        <begin position="63"/>
        <end position="82"/>
    </location>
</feature>
<gene>
    <name evidence="3" type="ORF">LG219_09400</name>
</gene>
<reference evidence="3 4" key="1">
    <citation type="submission" date="2021-10" db="EMBL/GenBank/DDBJ databases">
        <authorList>
            <person name="Chen M."/>
        </authorList>
    </citation>
    <scope>NUCLEOTIDE SEQUENCE [LARGE SCALE GENOMIC DNA]</scope>
    <source>
        <strain evidence="3 4">H3-26</strain>
    </source>
</reference>
<evidence type="ECO:0000256" key="2">
    <source>
        <dbReference type="SAM" id="SignalP"/>
    </source>
</evidence>
<feature type="chain" id="PRO_5046820458" evidence="2">
    <location>
        <begin position="20"/>
        <end position="82"/>
    </location>
</feature>
<organism evidence="3 4">
    <name type="scientific">Deefgea salmonis</name>
    <dbReference type="NCBI Taxonomy" id="2875502"/>
    <lineage>
        <taxon>Bacteria</taxon>
        <taxon>Pseudomonadati</taxon>
        <taxon>Pseudomonadota</taxon>
        <taxon>Betaproteobacteria</taxon>
        <taxon>Neisseriales</taxon>
        <taxon>Chitinibacteraceae</taxon>
        <taxon>Deefgea</taxon>
    </lineage>
</organism>
<dbReference type="InterPro" id="IPR019638">
    <property type="entry name" value="DUF2502"/>
</dbReference>
<comment type="caution">
    <text evidence="3">The sequence shown here is derived from an EMBL/GenBank/DDBJ whole genome shotgun (WGS) entry which is preliminary data.</text>
</comment>
<dbReference type="Pfam" id="PF10697">
    <property type="entry name" value="DUF2502"/>
    <property type="match status" value="1"/>
</dbReference>
<evidence type="ECO:0000256" key="1">
    <source>
        <dbReference type="SAM" id="MobiDB-lite"/>
    </source>
</evidence>
<dbReference type="EMBL" id="JAJAWG010000005">
    <property type="protein sequence ID" value="MCB5196483.1"/>
    <property type="molecule type" value="Genomic_DNA"/>
</dbReference>
<evidence type="ECO:0000313" key="3">
    <source>
        <dbReference type="EMBL" id="MCB5196483.1"/>
    </source>
</evidence>
<sequence length="82" mass="9190">MKKMLLLCLMLSAPILATAADISIDGMTIKSGSTTIRFGDQDQRGNYWDGHYWRDPVYWEKHHGKGKNKAHCPPGQAKKGNC</sequence>
<keyword evidence="4" id="KW-1185">Reference proteome</keyword>
<protein>
    <submittedName>
        <fullName evidence="3">DUF2502 domain-containing protein</fullName>
    </submittedName>
</protein>
<accession>A0ABS8BL86</accession>
<dbReference type="RefSeq" id="WP_226764238.1">
    <property type="nucleotide sequence ID" value="NZ_JAJAWG010000005.1"/>
</dbReference>
<dbReference type="Proteomes" id="UP001198034">
    <property type="component" value="Unassembled WGS sequence"/>
</dbReference>
<proteinExistence type="predicted"/>